<accession>A0ABU9H666</accession>
<proteinExistence type="predicted"/>
<dbReference type="SUPFAM" id="SSF52540">
    <property type="entry name" value="P-loop containing nucleoside triphosphate hydrolases"/>
    <property type="match status" value="1"/>
</dbReference>
<gene>
    <name evidence="6" type="ORF">V6257_20405</name>
</gene>
<dbReference type="Pfam" id="PF00580">
    <property type="entry name" value="UvrD-helicase"/>
    <property type="match status" value="1"/>
</dbReference>
<keyword evidence="2" id="KW-0378">Hydrolase</keyword>
<feature type="non-terminal residue" evidence="6">
    <location>
        <position position="1"/>
    </location>
</feature>
<keyword evidence="4" id="KW-0067">ATP-binding</keyword>
<dbReference type="PANTHER" id="PTHR11070">
    <property type="entry name" value="UVRD / RECB / PCRA DNA HELICASE FAMILY MEMBER"/>
    <property type="match status" value="1"/>
</dbReference>
<comment type="caution">
    <text evidence="6">The sequence shown here is derived from an EMBL/GenBank/DDBJ whole genome shotgun (WGS) entry which is preliminary data.</text>
</comment>
<feature type="non-terminal residue" evidence="6">
    <location>
        <position position="77"/>
    </location>
</feature>
<feature type="domain" description="UvrD-like helicase ATP-binding" evidence="5">
    <location>
        <begin position="8"/>
        <end position="75"/>
    </location>
</feature>
<protein>
    <submittedName>
        <fullName evidence="6">UvrD-helicase domain-containing protein</fullName>
    </submittedName>
</protein>
<dbReference type="Proteomes" id="UP001371391">
    <property type="component" value="Unassembled WGS sequence"/>
</dbReference>
<dbReference type="PANTHER" id="PTHR11070:SF23">
    <property type="entry name" value="RECBCD ENZYME SUBUNIT RECB"/>
    <property type="match status" value="1"/>
</dbReference>
<dbReference type="EMBL" id="JBAKAW010000131">
    <property type="protein sequence ID" value="MEL0657364.1"/>
    <property type="molecule type" value="Genomic_DNA"/>
</dbReference>
<dbReference type="Gene3D" id="3.40.50.300">
    <property type="entry name" value="P-loop containing nucleotide triphosphate hydrolases"/>
    <property type="match status" value="1"/>
</dbReference>
<keyword evidence="1" id="KW-0547">Nucleotide-binding</keyword>
<evidence type="ECO:0000256" key="3">
    <source>
        <dbReference type="ARBA" id="ARBA00022806"/>
    </source>
</evidence>
<keyword evidence="3" id="KW-0347">Helicase</keyword>
<dbReference type="InterPro" id="IPR014016">
    <property type="entry name" value="UvrD-like_ATP-bd"/>
</dbReference>
<evidence type="ECO:0000313" key="6">
    <source>
        <dbReference type="EMBL" id="MEL0657364.1"/>
    </source>
</evidence>
<evidence type="ECO:0000256" key="1">
    <source>
        <dbReference type="ARBA" id="ARBA00022741"/>
    </source>
</evidence>
<reference evidence="6 7" key="1">
    <citation type="submission" date="2024-02" db="EMBL/GenBank/DDBJ databases">
        <title>Bacteria isolated from the canopy kelp, Nereocystis luetkeana.</title>
        <authorList>
            <person name="Pfister C.A."/>
            <person name="Younker I.T."/>
            <person name="Light S.H."/>
        </authorList>
    </citation>
    <scope>NUCLEOTIDE SEQUENCE [LARGE SCALE GENOMIC DNA]</scope>
    <source>
        <strain evidence="6 7">TI.1.03</strain>
    </source>
</reference>
<evidence type="ECO:0000256" key="4">
    <source>
        <dbReference type="ARBA" id="ARBA00022840"/>
    </source>
</evidence>
<dbReference type="InterPro" id="IPR027417">
    <property type="entry name" value="P-loop_NTPase"/>
</dbReference>
<keyword evidence="7" id="KW-1185">Reference proteome</keyword>
<name>A0ABU9H666_9GAMM</name>
<evidence type="ECO:0000256" key="2">
    <source>
        <dbReference type="ARBA" id="ARBA00022801"/>
    </source>
</evidence>
<evidence type="ECO:0000259" key="5">
    <source>
        <dbReference type="Pfam" id="PF00580"/>
    </source>
</evidence>
<evidence type="ECO:0000313" key="7">
    <source>
        <dbReference type="Proteomes" id="UP001371391"/>
    </source>
</evidence>
<organism evidence="6 7">
    <name type="scientific">Pseudoalteromonas issachenkonii</name>
    <dbReference type="NCBI Taxonomy" id="152297"/>
    <lineage>
        <taxon>Bacteria</taxon>
        <taxon>Pseudomonadati</taxon>
        <taxon>Pseudomonadota</taxon>
        <taxon>Gammaproteobacteria</taxon>
        <taxon>Alteromonadales</taxon>
        <taxon>Pseudoalteromonadaceae</taxon>
        <taxon>Pseudoalteromonas</taxon>
    </lineage>
</organism>
<dbReference type="InterPro" id="IPR000212">
    <property type="entry name" value="DNA_helicase_UvrD/REP"/>
</dbReference>
<sequence>NLHNALNNEQGDVLAQIIAQLFQVPMIDEFQDTDPIQYGIFSKIYGQQNTTLAMIVDPKQAIYGCSGADIFTYIDAK</sequence>
<dbReference type="RefSeq" id="WP_341604130.1">
    <property type="nucleotide sequence ID" value="NZ_JBAKAW010000131.1"/>
</dbReference>